<evidence type="ECO:0000259" key="2">
    <source>
        <dbReference type="PROSITE" id="PS50812"/>
    </source>
</evidence>
<dbReference type="eggNOG" id="ENOG502QWCQ">
    <property type="taxonomic scope" value="Eukaryota"/>
</dbReference>
<dbReference type="EMBL" id="HE580270">
    <property type="protein sequence ID" value="CCD24329.1"/>
    <property type="molecule type" value="Genomic_DNA"/>
</dbReference>
<dbReference type="PROSITE" id="PS50812">
    <property type="entry name" value="PWWP"/>
    <property type="match status" value="1"/>
</dbReference>
<dbReference type="Pfam" id="PF00855">
    <property type="entry name" value="PWWP"/>
    <property type="match status" value="1"/>
</dbReference>
<dbReference type="GO" id="GO:1990468">
    <property type="term" value="C:NuA3b histone acetyltransferase complex"/>
    <property type="evidence" value="ECO:0007669"/>
    <property type="project" value="EnsemblFungi"/>
</dbReference>
<feature type="region of interest" description="Disordered" evidence="1">
    <location>
        <begin position="152"/>
        <end position="191"/>
    </location>
</feature>
<proteinExistence type="predicted"/>
<dbReference type="SUPFAM" id="SSF63748">
    <property type="entry name" value="Tudor/PWWP/MBT"/>
    <property type="match status" value="1"/>
</dbReference>
<dbReference type="OMA" id="WEQPHRL"/>
<dbReference type="OrthoDB" id="62853at2759"/>
<name>G0W968_NAUDC</name>
<dbReference type="GO" id="GO:0005829">
    <property type="term" value="C:cytosol"/>
    <property type="evidence" value="ECO:0007669"/>
    <property type="project" value="EnsemblFungi"/>
</dbReference>
<evidence type="ECO:0000256" key="1">
    <source>
        <dbReference type="SAM" id="MobiDB-lite"/>
    </source>
</evidence>
<dbReference type="SMART" id="SM00293">
    <property type="entry name" value="PWWP"/>
    <property type="match status" value="1"/>
</dbReference>
<dbReference type="InterPro" id="IPR035503">
    <property type="entry name" value="IOC4-like_PWWP"/>
</dbReference>
<sequence length="337" mass="39163">MTGSTVTTEFKTGDLVLCKVGSFPPWPAIVFPQRLLRNDVYKKRKLNCVAVCFFNDPTYYWEQPHRLRPLNKTIINQFLKEGYKNVTQKDLIEAYKQASKYSNLKRFIKSRFTDENRINDLTVEESNNGSIIAGEDPFLGKKGDGRNLKVTAVAQRSKRRKSTHAYDKDDDDESDDTDSAEPIIDGDTTSINKKKHDHYNIEKSNKVHTKLDRSRRIEICLLFRRRIQKNLIQRDTPPTQDEIKESHKLLNKMHDNLDNDPPFFDVESLKHSKIYKLLKVIVNNDDLEEFHPICKDILNKWSSLIQQIKLEKNANEKSDQRKPGVDKQVGISTNTRS</sequence>
<feature type="region of interest" description="Disordered" evidence="1">
    <location>
        <begin position="312"/>
        <end position="337"/>
    </location>
</feature>
<dbReference type="GO" id="GO:0003682">
    <property type="term" value="F:chromatin binding"/>
    <property type="evidence" value="ECO:0007669"/>
    <property type="project" value="EnsemblFungi"/>
</dbReference>
<reference evidence="3 4" key="1">
    <citation type="journal article" date="2011" name="Proc. Natl. Acad. Sci. U.S.A.">
        <title>Evolutionary erosion of yeast sex chromosomes by mating-type switching accidents.</title>
        <authorList>
            <person name="Gordon J.L."/>
            <person name="Armisen D."/>
            <person name="Proux-Wera E."/>
            <person name="Oheigeartaigh S.S."/>
            <person name="Byrne K.P."/>
            <person name="Wolfe K.H."/>
        </authorList>
    </citation>
    <scope>NUCLEOTIDE SEQUENCE [LARGE SCALE GENOMIC DNA]</scope>
    <source>
        <strain evidence="4">ATCC 10597 / BCRC 20456 / CBS 421 / NBRC 0211 / NRRL Y-12639</strain>
    </source>
</reference>
<accession>G0W968</accession>
<dbReference type="Gene3D" id="2.30.30.140">
    <property type="match status" value="1"/>
</dbReference>
<dbReference type="InterPro" id="IPR000313">
    <property type="entry name" value="PWWP_dom"/>
</dbReference>
<organism evidence="3 4">
    <name type="scientific">Naumovozyma dairenensis (strain ATCC 10597 / BCRC 20456 / CBS 421 / NBRC 0211 / NRRL Y-12639)</name>
    <name type="common">Saccharomyces dairenensis</name>
    <dbReference type="NCBI Taxonomy" id="1071378"/>
    <lineage>
        <taxon>Eukaryota</taxon>
        <taxon>Fungi</taxon>
        <taxon>Dikarya</taxon>
        <taxon>Ascomycota</taxon>
        <taxon>Saccharomycotina</taxon>
        <taxon>Saccharomycetes</taxon>
        <taxon>Saccharomycetales</taxon>
        <taxon>Saccharomycetaceae</taxon>
        <taxon>Naumovozyma</taxon>
    </lineage>
</organism>
<feature type="domain" description="PWWP" evidence="2">
    <location>
        <begin position="12"/>
        <end position="73"/>
    </location>
</feature>
<dbReference type="RefSeq" id="XP_003669572.1">
    <property type="nucleotide sequence ID" value="XM_003669524.1"/>
</dbReference>
<dbReference type="KEGG" id="ndi:NDAI_0D00150"/>
<protein>
    <recommendedName>
        <fullName evidence="2">PWWP domain-containing protein</fullName>
    </recommendedName>
</protein>
<evidence type="ECO:0000313" key="3">
    <source>
        <dbReference type="EMBL" id="CCD24329.1"/>
    </source>
</evidence>
<dbReference type="GO" id="GO:0000993">
    <property type="term" value="F:RNA polymerase II complex binding"/>
    <property type="evidence" value="ECO:0007669"/>
    <property type="project" value="EnsemblFungi"/>
</dbReference>
<feature type="compositionally biased region" description="Acidic residues" evidence="1">
    <location>
        <begin position="168"/>
        <end position="179"/>
    </location>
</feature>
<dbReference type="HOGENOM" id="CLU_051401_0_0_1"/>
<gene>
    <name evidence="3" type="primary">NDAI0D00150</name>
    <name evidence="3" type="ordered locus">NDAI_0D00150</name>
</gene>
<dbReference type="GeneID" id="11494781"/>
<keyword evidence="4" id="KW-1185">Reference proteome</keyword>
<evidence type="ECO:0000313" key="4">
    <source>
        <dbReference type="Proteomes" id="UP000000689"/>
    </source>
</evidence>
<dbReference type="GO" id="GO:0032968">
    <property type="term" value="P:positive regulation of transcription elongation by RNA polymerase II"/>
    <property type="evidence" value="ECO:0007669"/>
    <property type="project" value="EnsemblFungi"/>
</dbReference>
<feature type="compositionally biased region" description="Basic and acidic residues" evidence="1">
    <location>
        <begin position="312"/>
        <end position="325"/>
    </location>
</feature>
<dbReference type="AlphaFoldDB" id="G0W968"/>
<dbReference type="CDD" id="cd05840">
    <property type="entry name" value="PWWP_ScIOC4-like"/>
    <property type="match status" value="1"/>
</dbReference>
<dbReference type="GO" id="GO:0005634">
    <property type="term" value="C:nucleus"/>
    <property type="evidence" value="ECO:0007669"/>
    <property type="project" value="EnsemblFungi"/>
</dbReference>
<dbReference type="Proteomes" id="UP000000689">
    <property type="component" value="Chromosome 4"/>
</dbReference>
<dbReference type="STRING" id="1071378.G0W968"/>